<evidence type="ECO:0000259" key="6">
    <source>
        <dbReference type="Pfam" id="PF04116"/>
    </source>
</evidence>
<dbReference type="GO" id="GO:0051999">
    <property type="term" value="P:mannosyl-inositol phosphorylceramide biosynthetic process"/>
    <property type="evidence" value="ECO:0007669"/>
    <property type="project" value="EnsemblFungi"/>
</dbReference>
<keyword evidence="3" id="KW-1133">Transmembrane helix</keyword>
<dbReference type="PANTHER" id="PTHR11863">
    <property type="entry name" value="STEROL DESATURASE"/>
    <property type="match status" value="1"/>
</dbReference>
<dbReference type="RefSeq" id="XP_003957234.1">
    <property type="nucleotide sequence ID" value="XM_003957185.1"/>
</dbReference>
<reference evidence="7 8" key="1">
    <citation type="journal article" date="2011" name="Proc. Natl. Acad. Sci. U.S.A.">
        <title>Evolutionary erosion of yeast sex chromosomes by mating-type switching accidents.</title>
        <authorList>
            <person name="Gordon J.L."/>
            <person name="Armisen D."/>
            <person name="Proux-Wera E."/>
            <person name="Oheigeartaigh S.S."/>
            <person name="Byrne K.P."/>
            <person name="Wolfe K.H."/>
        </authorList>
    </citation>
    <scope>NUCLEOTIDE SEQUENCE [LARGE SCALE GENOMIC DNA]</scope>
    <source>
        <strain evidence="8">ATCC 22294 / BCRC 22015 / CBS 2517 / CECT 1963 / NBRC 1671 / NRRL Y-8276</strain>
    </source>
</reference>
<evidence type="ECO:0000313" key="7">
    <source>
        <dbReference type="EMBL" id="CCF58099.1"/>
    </source>
</evidence>
<protein>
    <recommendedName>
        <fullName evidence="6">Fatty acid hydroxylase domain-containing protein</fullName>
    </recommendedName>
</protein>
<dbReference type="GO" id="GO:0005789">
    <property type="term" value="C:endoplasmic reticulum membrane"/>
    <property type="evidence" value="ECO:0007669"/>
    <property type="project" value="EnsemblFungi"/>
</dbReference>
<comment type="subcellular location">
    <subcellularLocation>
        <location evidence="1">Membrane</location>
    </subcellularLocation>
</comment>
<dbReference type="InParanoid" id="H2AUP9"/>
<sequence>MVNETVSSVVNSTIADYTEFFSAAAEPQIVLSAKPSLVQGIPDGILALIAPVVAYWTFSMFFHTLDTFNLAETYRIHPSEEVKARNLASRFDVLCEVILQHIIQSVVGYGFYRFDGISQTGYESNQIWNIKKYLIVNLHLNQYLSLEIIDTLVNYAYNYGISAFKIAIGFVIIDTWQYWLHRLMHLNKTLYKKYHSVHHELYVPYAYGALFNAPLEGFLLDTLGTGIAAILTGLSQREQIILYTFATMKTVDDHCGYDLPFDPFQMIFPNNSVYHDIHHQTWGLKSNFAQPFFVFWDNVCSTKFAPMDSELKGVKRINIHQYKKFLQNRENERVEKLKKFKESMDVSNEEDKKIDETKKKDM</sequence>
<dbReference type="GO" id="GO:0005506">
    <property type="term" value="F:iron ion binding"/>
    <property type="evidence" value="ECO:0007669"/>
    <property type="project" value="InterPro"/>
</dbReference>
<feature type="region of interest" description="Disordered" evidence="5">
    <location>
        <begin position="343"/>
        <end position="362"/>
    </location>
</feature>
<gene>
    <name evidence="7" type="primary">KAFR0D04510</name>
    <name evidence="7" type="ORF">KAFR_0D04510</name>
</gene>
<dbReference type="GO" id="GO:0102772">
    <property type="term" value="F:sphingolipid C4-monooxygenase activity"/>
    <property type="evidence" value="ECO:0007669"/>
    <property type="project" value="EnsemblFungi"/>
</dbReference>
<keyword evidence="2" id="KW-0812">Transmembrane</keyword>
<evidence type="ECO:0000256" key="2">
    <source>
        <dbReference type="ARBA" id="ARBA00022692"/>
    </source>
</evidence>
<dbReference type="OrthoDB" id="408954at2759"/>
<evidence type="ECO:0000313" key="8">
    <source>
        <dbReference type="Proteomes" id="UP000005220"/>
    </source>
</evidence>
<keyword evidence="4" id="KW-0472">Membrane</keyword>
<dbReference type="GeneID" id="13882423"/>
<dbReference type="Pfam" id="PF04116">
    <property type="entry name" value="FA_hydroxylase"/>
    <property type="match status" value="1"/>
</dbReference>
<dbReference type="HOGENOM" id="CLU_043293_1_1_1"/>
<dbReference type="STRING" id="1071382.H2AUP9"/>
<keyword evidence="8" id="KW-1185">Reference proteome</keyword>
<dbReference type="FunCoup" id="H2AUP9">
    <property type="interactions" value="125"/>
</dbReference>
<organism evidence="7 8">
    <name type="scientific">Kazachstania africana (strain ATCC 22294 / BCRC 22015 / CBS 2517 / CECT 1963 / NBRC 1671 / NRRL Y-8276)</name>
    <name type="common">Yeast</name>
    <name type="synonym">Kluyveromyces africanus</name>
    <dbReference type="NCBI Taxonomy" id="1071382"/>
    <lineage>
        <taxon>Eukaryota</taxon>
        <taxon>Fungi</taxon>
        <taxon>Dikarya</taxon>
        <taxon>Ascomycota</taxon>
        <taxon>Saccharomycotina</taxon>
        <taxon>Saccharomycetes</taxon>
        <taxon>Saccharomycetales</taxon>
        <taxon>Saccharomycetaceae</taxon>
        <taxon>Kazachstania</taxon>
    </lineage>
</organism>
<evidence type="ECO:0000256" key="5">
    <source>
        <dbReference type="SAM" id="MobiDB-lite"/>
    </source>
</evidence>
<dbReference type="GO" id="GO:0042284">
    <property type="term" value="F:sphingolipid delta-4 desaturase activity"/>
    <property type="evidence" value="ECO:0007669"/>
    <property type="project" value="EnsemblFungi"/>
</dbReference>
<dbReference type="KEGG" id="kaf:KAFR_0D04510"/>
<evidence type="ECO:0000256" key="3">
    <source>
        <dbReference type="ARBA" id="ARBA00022989"/>
    </source>
</evidence>
<accession>H2AUP9</accession>
<feature type="domain" description="Fatty acid hydroxylase" evidence="6">
    <location>
        <begin position="167"/>
        <end position="302"/>
    </location>
</feature>
<dbReference type="eggNOG" id="KOG0874">
    <property type="taxonomic scope" value="Eukaryota"/>
</dbReference>
<evidence type="ECO:0000256" key="4">
    <source>
        <dbReference type="ARBA" id="ARBA00023136"/>
    </source>
</evidence>
<evidence type="ECO:0000256" key="1">
    <source>
        <dbReference type="ARBA" id="ARBA00004370"/>
    </source>
</evidence>
<dbReference type="Proteomes" id="UP000005220">
    <property type="component" value="Chromosome 4"/>
</dbReference>
<name>H2AUP9_KAZAF</name>
<dbReference type="AlphaFoldDB" id="H2AUP9"/>
<dbReference type="InterPro" id="IPR006694">
    <property type="entry name" value="Fatty_acid_hydroxylase"/>
</dbReference>
<dbReference type="InterPro" id="IPR050307">
    <property type="entry name" value="Sterol_Desaturase_Related"/>
</dbReference>
<dbReference type="EMBL" id="HE650824">
    <property type="protein sequence ID" value="CCF58099.1"/>
    <property type="molecule type" value="Genomic_DNA"/>
</dbReference>
<proteinExistence type="predicted"/>